<gene>
    <name evidence="2" type="ORF">DI565_19620</name>
</gene>
<name>A0A2W5K646_ANCNO</name>
<sequence>MRAAGAPGSVAVDVFRLDRDLFLSLKEWGLQRGYGCDLTIGQQGDRTPTLEAEDDRSIAADASDG</sequence>
<organism evidence="2 3">
    <name type="scientific">Ancylobacter novellus</name>
    <name type="common">Thiobacillus novellus</name>
    <dbReference type="NCBI Taxonomy" id="921"/>
    <lineage>
        <taxon>Bacteria</taxon>
        <taxon>Pseudomonadati</taxon>
        <taxon>Pseudomonadota</taxon>
        <taxon>Alphaproteobacteria</taxon>
        <taxon>Hyphomicrobiales</taxon>
        <taxon>Xanthobacteraceae</taxon>
        <taxon>Ancylobacter</taxon>
    </lineage>
</organism>
<evidence type="ECO:0000313" key="2">
    <source>
        <dbReference type="EMBL" id="PZQ10788.1"/>
    </source>
</evidence>
<reference evidence="2 3" key="1">
    <citation type="submission" date="2017-08" db="EMBL/GenBank/DDBJ databases">
        <title>Infants hospitalized years apart are colonized by the same room-sourced microbial strains.</title>
        <authorList>
            <person name="Brooks B."/>
            <person name="Olm M.R."/>
            <person name="Firek B.A."/>
            <person name="Baker R."/>
            <person name="Thomas B.C."/>
            <person name="Morowitz M.J."/>
            <person name="Banfield J.F."/>
        </authorList>
    </citation>
    <scope>NUCLEOTIDE SEQUENCE [LARGE SCALE GENOMIC DNA]</scope>
    <source>
        <strain evidence="2">S2_005_003_R2_43</strain>
    </source>
</reference>
<protein>
    <submittedName>
        <fullName evidence="2">Uncharacterized protein</fullName>
    </submittedName>
</protein>
<proteinExistence type="predicted"/>
<comment type="caution">
    <text evidence="2">The sequence shown here is derived from an EMBL/GenBank/DDBJ whole genome shotgun (WGS) entry which is preliminary data.</text>
</comment>
<evidence type="ECO:0000256" key="1">
    <source>
        <dbReference type="SAM" id="MobiDB-lite"/>
    </source>
</evidence>
<dbReference type="EMBL" id="QFPN01000014">
    <property type="protein sequence ID" value="PZQ10788.1"/>
    <property type="molecule type" value="Genomic_DNA"/>
</dbReference>
<evidence type="ECO:0000313" key="3">
    <source>
        <dbReference type="Proteomes" id="UP000249577"/>
    </source>
</evidence>
<feature type="region of interest" description="Disordered" evidence="1">
    <location>
        <begin position="41"/>
        <end position="65"/>
    </location>
</feature>
<dbReference type="AlphaFoldDB" id="A0A2W5K646"/>
<accession>A0A2W5K646</accession>
<dbReference type="Proteomes" id="UP000249577">
    <property type="component" value="Unassembled WGS sequence"/>
</dbReference>